<dbReference type="InterPro" id="IPR016166">
    <property type="entry name" value="FAD-bd_PCMH"/>
</dbReference>
<dbReference type="SUPFAM" id="SSF56176">
    <property type="entry name" value="FAD-binding/transporter-associated domain-like"/>
    <property type="match status" value="1"/>
</dbReference>
<dbReference type="Proteomes" id="UP000184383">
    <property type="component" value="Unassembled WGS sequence"/>
</dbReference>
<dbReference type="GO" id="GO:0016491">
    <property type="term" value="F:oxidoreductase activity"/>
    <property type="evidence" value="ECO:0007669"/>
    <property type="project" value="UniProtKB-KW"/>
</dbReference>
<dbReference type="VEuPathDB" id="FungiDB:ASPWEDRAFT_41262"/>
<evidence type="ECO:0000256" key="3">
    <source>
        <dbReference type="SAM" id="SignalP"/>
    </source>
</evidence>
<evidence type="ECO:0000256" key="2">
    <source>
        <dbReference type="ARBA" id="ARBA00023002"/>
    </source>
</evidence>
<dbReference type="STRING" id="1073089.A0A1L9RM87"/>
<dbReference type="RefSeq" id="XP_040689708.1">
    <property type="nucleotide sequence ID" value="XM_040835514.1"/>
</dbReference>
<dbReference type="InterPro" id="IPR012951">
    <property type="entry name" value="BBE"/>
</dbReference>
<organism evidence="5 6">
    <name type="scientific">Aspergillus wentii DTO 134E9</name>
    <dbReference type="NCBI Taxonomy" id="1073089"/>
    <lineage>
        <taxon>Eukaryota</taxon>
        <taxon>Fungi</taxon>
        <taxon>Dikarya</taxon>
        <taxon>Ascomycota</taxon>
        <taxon>Pezizomycotina</taxon>
        <taxon>Eurotiomycetes</taxon>
        <taxon>Eurotiomycetidae</taxon>
        <taxon>Eurotiales</taxon>
        <taxon>Aspergillaceae</taxon>
        <taxon>Aspergillus</taxon>
        <taxon>Aspergillus subgen. Cremei</taxon>
    </lineage>
</organism>
<name>A0A1L9RM87_ASPWE</name>
<keyword evidence="2" id="KW-0560">Oxidoreductase</keyword>
<reference evidence="6" key="1">
    <citation type="journal article" date="2017" name="Genome Biol.">
        <title>Comparative genomics reveals high biological diversity and specific adaptations in the industrially and medically important fungal genus Aspergillus.</title>
        <authorList>
            <person name="de Vries R.P."/>
            <person name="Riley R."/>
            <person name="Wiebenga A."/>
            <person name="Aguilar-Osorio G."/>
            <person name="Amillis S."/>
            <person name="Uchima C.A."/>
            <person name="Anderluh G."/>
            <person name="Asadollahi M."/>
            <person name="Askin M."/>
            <person name="Barry K."/>
            <person name="Battaglia E."/>
            <person name="Bayram O."/>
            <person name="Benocci T."/>
            <person name="Braus-Stromeyer S.A."/>
            <person name="Caldana C."/>
            <person name="Canovas D."/>
            <person name="Cerqueira G.C."/>
            <person name="Chen F."/>
            <person name="Chen W."/>
            <person name="Choi C."/>
            <person name="Clum A."/>
            <person name="Dos Santos R.A."/>
            <person name="Damasio A.R."/>
            <person name="Diallinas G."/>
            <person name="Emri T."/>
            <person name="Fekete E."/>
            <person name="Flipphi M."/>
            <person name="Freyberg S."/>
            <person name="Gallo A."/>
            <person name="Gournas C."/>
            <person name="Habgood R."/>
            <person name="Hainaut M."/>
            <person name="Harispe M.L."/>
            <person name="Henrissat B."/>
            <person name="Hilden K.S."/>
            <person name="Hope R."/>
            <person name="Hossain A."/>
            <person name="Karabika E."/>
            <person name="Karaffa L."/>
            <person name="Karanyi Z."/>
            <person name="Krasevec N."/>
            <person name="Kuo A."/>
            <person name="Kusch H."/>
            <person name="LaButti K."/>
            <person name="Lagendijk E.L."/>
            <person name="Lapidus A."/>
            <person name="Levasseur A."/>
            <person name="Lindquist E."/>
            <person name="Lipzen A."/>
            <person name="Logrieco A.F."/>
            <person name="MacCabe A."/>
            <person name="Maekelae M.R."/>
            <person name="Malavazi I."/>
            <person name="Melin P."/>
            <person name="Meyer V."/>
            <person name="Mielnichuk N."/>
            <person name="Miskei M."/>
            <person name="Molnar A.P."/>
            <person name="Mule G."/>
            <person name="Ngan C.Y."/>
            <person name="Orejas M."/>
            <person name="Orosz E."/>
            <person name="Ouedraogo J.P."/>
            <person name="Overkamp K.M."/>
            <person name="Park H.-S."/>
            <person name="Perrone G."/>
            <person name="Piumi F."/>
            <person name="Punt P.J."/>
            <person name="Ram A.F."/>
            <person name="Ramon A."/>
            <person name="Rauscher S."/>
            <person name="Record E."/>
            <person name="Riano-Pachon D.M."/>
            <person name="Robert V."/>
            <person name="Roehrig J."/>
            <person name="Ruller R."/>
            <person name="Salamov A."/>
            <person name="Salih N.S."/>
            <person name="Samson R.A."/>
            <person name="Sandor E."/>
            <person name="Sanguinetti M."/>
            <person name="Schuetze T."/>
            <person name="Sepcic K."/>
            <person name="Shelest E."/>
            <person name="Sherlock G."/>
            <person name="Sophianopoulou V."/>
            <person name="Squina F.M."/>
            <person name="Sun H."/>
            <person name="Susca A."/>
            <person name="Todd R.B."/>
            <person name="Tsang A."/>
            <person name="Unkles S.E."/>
            <person name="van de Wiele N."/>
            <person name="van Rossen-Uffink D."/>
            <person name="Oliveira J.V."/>
            <person name="Vesth T.C."/>
            <person name="Visser J."/>
            <person name="Yu J.-H."/>
            <person name="Zhou M."/>
            <person name="Andersen M.R."/>
            <person name="Archer D.B."/>
            <person name="Baker S.E."/>
            <person name="Benoit I."/>
            <person name="Brakhage A.A."/>
            <person name="Braus G.H."/>
            <person name="Fischer R."/>
            <person name="Frisvad J.C."/>
            <person name="Goldman G.H."/>
            <person name="Houbraken J."/>
            <person name="Oakley B."/>
            <person name="Pocsi I."/>
            <person name="Scazzocchio C."/>
            <person name="Seiboth B."/>
            <person name="vanKuyk P.A."/>
            <person name="Wortman J."/>
            <person name="Dyer P.S."/>
            <person name="Grigoriev I.V."/>
        </authorList>
    </citation>
    <scope>NUCLEOTIDE SEQUENCE [LARGE SCALE GENOMIC DNA]</scope>
    <source>
        <strain evidence="6">DTO 134E9</strain>
    </source>
</reference>
<proteinExistence type="inferred from homology"/>
<comment type="similarity">
    <text evidence="1">Belongs to the oxygen-dependent FAD-linked oxidoreductase family.</text>
</comment>
<dbReference type="InterPro" id="IPR006094">
    <property type="entry name" value="Oxid_FAD_bind_N"/>
</dbReference>
<keyword evidence="6" id="KW-1185">Reference proteome</keyword>
<gene>
    <name evidence="5" type="ORF">ASPWEDRAFT_41262</name>
</gene>
<protein>
    <recommendedName>
        <fullName evidence="4">FAD-binding PCMH-type domain-containing protein</fullName>
    </recommendedName>
</protein>
<sequence length="576" mass="62553">MASATVSPSKISLALLAAQFWGLAVAGVCQVPRDSCTLDSFNATLQGRVQPLTPFSLPCFSNYNGNAVARDDAACANIQSNYASPWLRTNTPNGYMNNQDEMCSSDPSDQCLLDSADPTDPLAFTNTSCRQGNMPLYYVEVQQASDVVEAFHYSNCSGTRLSIKNSGHDYLGRSSGKNTLSLWTRNLRDMAYNAAFVPSGCSSSYNAITVGAGVNFDEAYQFADQHNVTILGGYSSTVGVSGGWVQMGGHSVLSPVYGLGIDRVVEYKIVTPDGQYRVANECQNKDLFWALRGGGGGTFGVVLESTHRVEPQISFVAAIIKFASTSTNVLPFMDIVVNNTVRWAEEGWGGHITGNTLVNVSPLLSVDEAKKSLADVIAYAEGQGGTATIEQFSSWYSFYTKYVTSSSVSVGVTHFAGSRLVPKAVFETAEGRKNLMDFFQLIQSNGQSPYIPVVAPYLYNYTEGSTSATPAWRSAIWELGSGTAWAWNSTLETREQKVSSIQNMTATLERITPNSGAYSNEANAFTEDWQDAWWGENYDELVSIKNKYDPLGLLSCWKCIGWEEADAKSSCFSAFA</sequence>
<feature type="chain" id="PRO_5013335902" description="FAD-binding PCMH-type domain-containing protein" evidence="3">
    <location>
        <begin position="27"/>
        <end position="576"/>
    </location>
</feature>
<dbReference type="EMBL" id="KV878212">
    <property type="protein sequence ID" value="OJJ36032.1"/>
    <property type="molecule type" value="Genomic_DNA"/>
</dbReference>
<evidence type="ECO:0000313" key="6">
    <source>
        <dbReference type="Proteomes" id="UP000184383"/>
    </source>
</evidence>
<dbReference type="Gene3D" id="3.30.465.10">
    <property type="match status" value="2"/>
</dbReference>
<dbReference type="PROSITE" id="PS51387">
    <property type="entry name" value="FAD_PCMH"/>
    <property type="match status" value="1"/>
</dbReference>
<keyword evidence="3" id="KW-0732">Signal</keyword>
<dbReference type="InterPro" id="IPR016169">
    <property type="entry name" value="FAD-bd_PCMH_sub2"/>
</dbReference>
<feature type="signal peptide" evidence="3">
    <location>
        <begin position="1"/>
        <end position="26"/>
    </location>
</feature>
<dbReference type="InterPro" id="IPR050432">
    <property type="entry name" value="FAD-linked_Oxidoreductases_BP"/>
</dbReference>
<dbReference type="InterPro" id="IPR036318">
    <property type="entry name" value="FAD-bd_PCMH-like_sf"/>
</dbReference>
<dbReference type="AlphaFoldDB" id="A0A1L9RM87"/>
<evidence type="ECO:0000313" key="5">
    <source>
        <dbReference type="EMBL" id="OJJ36032.1"/>
    </source>
</evidence>
<accession>A0A1L9RM87</accession>
<dbReference type="GeneID" id="63751362"/>
<dbReference type="PANTHER" id="PTHR13878:SF91">
    <property type="entry name" value="FAD BINDING DOMAIN PROTEIN (AFU_ORTHOLOGUE AFUA_6G12070)-RELATED"/>
    <property type="match status" value="1"/>
</dbReference>
<dbReference type="PANTHER" id="PTHR13878">
    <property type="entry name" value="GULONOLACTONE OXIDASE"/>
    <property type="match status" value="1"/>
</dbReference>
<dbReference type="GO" id="GO:0071949">
    <property type="term" value="F:FAD binding"/>
    <property type="evidence" value="ECO:0007669"/>
    <property type="project" value="InterPro"/>
</dbReference>
<evidence type="ECO:0000259" key="4">
    <source>
        <dbReference type="PROSITE" id="PS51387"/>
    </source>
</evidence>
<dbReference type="OrthoDB" id="9983560at2759"/>
<evidence type="ECO:0000256" key="1">
    <source>
        <dbReference type="ARBA" id="ARBA00005466"/>
    </source>
</evidence>
<dbReference type="Pfam" id="PF08031">
    <property type="entry name" value="BBE"/>
    <property type="match status" value="1"/>
</dbReference>
<dbReference type="Pfam" id="PF01565">
    <property type="entry name" value="FAD_binding_4"/>
    <property type="match status" value="1"/>
</dbReference>
<feature type="domain" description="FAD-binding PCMH-type" evidence="4">
    <location>
        <begin position="131"/>
        <end position="312"/>
    </location>
</feature>